<dbReference type="AlphaFoldDB" id="K9UFV0"/>
<keyword evidence="1 4" id="KW-0808">Transferase</keyword>
<dbReference type="Proteomes" id="UP000010366">
    <property type="component" value="Chromosome"/>
</dbReference>
<dbReference type="Pfam" id="PF00583">
    <property type="entry name" value="Acetyltransf_1"/>
    <property type="match status" value="1"/>
</dbReference>
<sequence>MIECRKMTRESSEDAFSLLRSFLGEDEYYLDSSAVYGGGGEPELRRALDLFLRLPELGFVWLAYLEGEPVGVCMVCFAISTSIGGIVAKLDDVFVISSKQGRGVGSALLQDLKQELLDLGVLRIDTSVHLQNDRAKRFYQQQGFRQLDEEKLACVL</sequence>
<organism evidence="4 5">
    <name type="scientific">Chamaesiphon minutus (strain ATCC 27169 / PCC 6605)</name>
    <dbReference type="NCBI Taxonomy" id="1173020"/>
    <lineage>
        <taxon>Bacteria</taxon>
        <taxon>Bacillati</taxon>
        <taxon>Cyanobacteriota</taxon>
        <taxon>Cyanophyceae</taxon>
        <taxon>Gomontiellales</taxon>
        <taxon>Chamaesiphonaceae</taxon>
        <taxon>Chamaesiphon</taxon>
    </lineage>
</organism>
<dbReference type="KEGG" id="cmp:Cha6605_2960"/>
<dbReference type="HOGENOM" id="CLU_1683424_0_0_3"/>
<evidence type="ECO:0000313" key="4">
    <source>
        <dbReference type="EMBL" id="AFY93992.1"/>
    </source>
</evidence>
<dbReference type="GO" id="GO:0016747">
    <property type="term" value="F:acyltransferase activity, transferring groups other than amino-acyl groups"/>
    <property type="evidence" value="ECO:0007669"/>
    <property type="project" value="InterPro"/>
</dbReference>
<feature type="domain" description="N-acetyltransferase" evidence="3">
    <location>
        <begin position="2"/>
        <end position="156"/>
    </location>
</feature>
<reference evidence="4 5" key="1">
    <citation type="submission" date="2012-05" db="EMBL/GenBank/DDBJ databases">
        <title>Finished chromosome of genome of Chamaesiphon sp. PCC 6605.</title>
        <authorList>
            <consortium name="US DOE Joint Genome Institute"/>
            <person name="Gugger M."/>
            <person name="Coursin T."/>
            <person name="Rippka R."/>
            <person name="Tandeau De Marsac N."/>
            <person name="Huntemann M."/>
            <person name="Wei C.-L."/>
            <person name="Han J."/>
            <person name="Detter J.C."/>
            <person name="Han C."/>
            <person name="Tapia R."/>
            <person name="Chen A."/>
            <person name="Kyrpides N."/>
            <person name="Mavromatis K."/>
            <person name="Markowitz V."/>
            <person name="Szeto E."/>
            <person name="Ivanova N."/>
            <person name="Pagani I."/>
            <person name="Pati A."/>
            <person name="Goodwin L."/>
            <person name="Nordberg H.P."/>
            <person name="Cantor M.N."/>
            <person name="Hua S.X."/>
            <person name="Woyke T."/>
            <person name="Kerfeld C.A."/>
        </authorList>
    </citation>
    <scope>NUCLEOTIDE SEQUENCE [LARGE SCALE GENOMIC DNA]</scope>
    <source>
        <strain evidence="5">ATCC 27169 / PCC 6605</strain>
    </source>
</reference>
<evidence type="ECO:0000256" key="1">
    <source>
        <dbReference type="ARBA" id="ARBA00022679"/>
    </source>
</evidence>
<keyword evidence="2" id="KW-0012">Acyltransferase</keyword>
<dbReference type="PROSITE" id="PS51186">
    <property type="entry name" value="GNAT"/>
    <property type="match status" value="1"/>
</dbReference>
<evidence type="ECO:0000259" key="3">
    <source>
        <dbReference type="PROSITE" id="PS51186"/>
    </source>
</evidence>
<dbReference type="RefSeq" id="WP_015160135.1">
    <property type="nucleotide sequence ID" value="NC_019697.1"/>
</dbReference>
<dbReference type="CDD" id="cd04301">
    <property type="entry name" value="NAT_SF"/>
    <property type="match status" value="1"/>
</dbReference>
<dbReference type="SUPFAM" id="SSF55729">
    <property type="entry name" value="Acyl-CoA N-acyltransferases (Nat)"/>
    <property type="match status" value="1"/>
</dbReference>
<proteinExistence type="predicted"/>
<evidence type="ECO:0000313" key="5">
    <source>
        <dbReference type="Proteomes" id="UP000010366"/>
    </source>
</evidence>
<dbReference type="eggNOG" id="COG0456">
    <property type="taxonomic scope" value="Bacteria"/>
</dbReference>
<dbReference type="InterPro" id="IPR000182">
    <property type="entry name" value="GNAT_dom"/>
</dbReference>
<dbReference type="STRING" id="1173020.Cha6605_2960"/>
<name>K9UFV0_CHAP6</name>
<keyword evidence="5" id="KW-1185">Reference proteome</keyword>
<dbReference type="InterPro" id="IPR016181">
    <property type="entry name" value="Acyl_CoA_acyltransferase"/>
</dbReference>
<dbReference type="PANTHER" id="PTHR43877">
    <property type="entry name" value="AMINOALKYLPHOSPHONATE N-ACETYLTRANSFERASE-RELATED-RELATED"/>
    <property type="match status" value="1"/>
</dbReference>
<protein>
    <submittedName>
        <fullName evidence="4">Acetyltransferase</fullName>
    </submittedName>
</protein>
<evidence type="ECO:0000256" key="2">
    <source>
        <dbReference type="ARBA" id="ARBA00023315"/>
    </source>
</evidence>
<dbReference type="EMBL" id="CP003600">
    <property type="protein sequence ID" value="AFY93992.1"/>
    <property type="molecule type" value="Genomic_DNA"/>
</dbReference>
<gene>
    <name evidence="4" type="ORF">Cha6605_2960</name>
</gene>
<dbReference type="Gene3D" id="3.40.630.30">
    <property type="match status" value="1"/>
</dbReference>
<accession>K9UFV0</accession>
<dbReference type="InterPro" id="IPR050832">
    <property type="entry name" value="Bact_Acetyltransf"/>
</dbReference>
<dbReference type="OrthoDB" id="9798006at2"/>